<sequence length="72" mass="7796">DRDPSYIDVVGRVGICGIYVGRVGKYGYGMTPPDRKQSFFGSRVGSWRCVTPNVASCEQSNVLFPGNGPKPV</sequence>
<evidence type="ECO:0000313" key="2">
    <source>
        <dbReference type="Proteomes" id="UP000828390"/>
    </source>
</evidence>
<dbReference type="EMBL" id="JAIWYP010000003">
    <property type="protein sequence ID" value="KAH3859565.1"/>
    <property type="molecule type" value="Genomic_DNA"/>
</dbReference>
<comment type="caution">
    <text evidence="1">The sequence shown here is derived from an EMBL/GenBank/DDBJ whole genome shotgun (WGS) entry which is preliminary data.</text>
</comment>
<gene>
    <name evidence="1" type="ORF">DPMN_102382</name>
</gene>
<protein>
    <submittedName>
        <fullName evidence="1">Uncharacterized protein</fullName>
    </submittedName>
</protein>
<keyword evidence="2" id="KW-1185">Reference proteome</keyword>
<dbReference type="AlphaFoldDB" id="A0A9D4LIZ3"/>
<feature type="non-terminal residue" evidence="1">
    <location>
        <position position="72"/>
    </location>
</feature>
<proteinExistence type="predicted"/>
<evidence type="ECO:0000313" key="1">
    <source>
        <dbReference type="EMBL" id="KAH3859565.1"/>
    </source>
</evidence>
<reference evidence="1" key="2">
    <citation type="submission" date="2020-11" db="EMBL/GenBank/DDBJ databases">
        <authorList>
            <person name="McCartney M.A."/>
            <person name="Auch B."/>
            <person name="Kono T."/>
            <person name="Mallez S."/>
            <person name="Becker A."/>
            <person name="Gohl D.M."/>
            <person name="Silverstein K.A.T."/>
            <person name="Koren S."/>
            <person name="Bechman K.B."/>
            <person name="Herman A."/>
            <person name="Abrahante J.E."/>
            <person name="Garbe J."/>
        </authorList>
    </citation>
    <scope>NUCLEOTIDE SEQUENCE</scope>
    <source>
        <strain evidence="1">Duluth1</strain>
        <tissue evidence="1">Whole animal</tissue>
    </source>
</reference>
<organism evidence="1 2">
    <name type="scientific">Dreissena polymorpha</name>
    <name type="common">Zebra mussel</name>
    <name type="synonym">Mytilus polymorpha</name>
    <dbReference type="NCBI Taxonomy" id="45954"/>
    <lineage>
        <taxon>Eukaryota</taxon>
        <taxon>Metazoa</taxon>
        <taxon>Spiralia</taxon>
        <taxon>Lophotrochozoa</taxon>
        <taxon>Mollusca</taxon>
        <taxon>Bivalvia</taxon>
        <taxon>Autobranchia</taxon>
        <taxon>Heteroconchia</taxon>
        <taxon>Euheterodonta</taxon>
        <taxon>Imparidentia</taxon>
        <taxon>Neoheterodontei</taxon>
        <taxon>Myida</taxon>
        <taxon>Dreissenoidea</taxon>
        <taxon>Dreissenidae</taxon>
        <taxon>Dreissena</taxon>
    </lineage>
</organism>
<name>A0A9D4LIZ3_DREPO</name>
<dbReference type="Proteomes" id="UP000828390">
    <property type="component" value="Unassembled WGS sequence"/>
</dbReference>
<reference evidence="1" key="1">
    <citation type="journal article" date="2019" name="bioRxiv">
        <title>The Genome of the Zebra Mussel, Dreissena polymorpha: A Resource for Invasive Species Research.</title>
        <authorList>
            <person name="McCartney M.A."/>
            <person name="Auch B."/>
            <person name="Kono T."/>
            <person name="Mallez S."/>
            <person name="Zhang Y."/>
            <person name="Obille A."/>
            <person name="Becker A."/>
            <person name="Abrahante J.E."/>
            <person name="Garbe J."/>
            <person name="Badalamenti J.P."/>
            <person name="Herman A."/>
            <person name="Mangelson H."/>
            <person name="Liachko I."/>
            <person name="Sullivan S."/>
            <person name="Sone E.D."/>
            <person name="Koren S."/>
            <person name="Silverstein K.A.T."/>
            <person name="Beckman K.B."/>
            <person name="Gohl D.M."/>
        </authorList>
    </citation>
    <scope>NUCLEOTIDE SEQUENCE</scope>
    <source>
        <strain evidence="1">Duluth1</strain>
        <tissue evidence="1">Whole animal</tissue>
    </source>
</reference>
<accession>A0A9D4LIZ3</accession>